<keyword evidence="1" id="KW-0732">Signal</keyword>
<feature type="chain" id="PRO_5042612156" description="Secreted protein" evidence="1">
    <location>
        <begin position="21"/>
        <end position="74"/>
    </location>
</feature>
<organism evidence="2 3">
    <name type="scientific">Colletotrichum godetiae</name>
    <dbReference type="NCBI Taxonomy" id="1209918"/>
    <lineage>
        <taxon>Eukaryota</taxon>
        <taxon>Fungi</taxon>
        <taxon>Dikarya</taxon>
        <taxon>Ascomycota</taxon>
        <taxon>Pezizomycotina</taxon>
        <taxon>Sordariomycetes</taxon>
        <taxon>Hypocreomycetidae</taxon>
        <taxon>Glomerellales</taxon>
        <taxon>Glomerellaceae</taxon>
        <taxon>Colletotrichum</taxon>
        <taxon>Colletotrichum acutatum species complex</taxon>
    </lineage>
</organism>
<dbReference type="Proteomes" id="UP001224890">
    <property type="component" value="Unassembled WGS sequence"/>
</dbReference>
<dbReference type="EMBL" id="JAHMHR010000101">
    <property type="protein sequence ID" value="KAK1657171.1"/>
    <property type="molecule type" value="Genomic_DNA"/>
</dbReference>
<dbReference type="GeneID" id="85461042"/>
<reference evidence="2" key="1">
    <citation type="submission" date="2021-06" db="EMBL/GenBank/DDBJ databases">
        <title>Comparative genomics, transcriptomics and evolutionary studies reveal genomic signatures of adaptation to plant cell wall in hemibiotrophic fungi.</title>
        <authorList>
            <consortium name="DOE Joint Genome Institute"/>
            <person name="Baroncelli R."/>
            <person name="Diaz J.F."/>
            <person name="Benocci T."/>
            <person name="Peng M."/>
            <person name="Battaglia E."/>
            <person name="Haridas S."/>
            <person name="Andreopoulos W."/>
            <person name="Labutti K."/>
            <person name="Pangilinan J."/>
            <person name="Floch G.L."/>
            <person name="Makela M.R."/>
            <person name="Henrissat B."/>
            <person name="Grigoriev I.V."/>
            <person name="Crouch J.A."/>
            <person name="De Vries R.P."/>
            <person name="Sukno S.A."/>
            <person name="Thon M.R."/>
        </authorList>
    </citation>
    <scope>NUCLEOTIDE SEQUENCE</scope>
    <source>
        <strain evidence="2">CBS 193.32</strain>
    </source>
</reference>
<keyword evidence="3" id="KW-1185">Reference proteome</keyword>
<dbReference type="AlphaFoldDB" id="A0AAJ0A620"/>
<comment type="caution">
    <text evidence="2">The sequence shown here is derived from an EMBL/GenBank/DDBJ whole genome shotgun (WGS) entry which is preliminary data.</text>
</comment>
<evidence type="ECO:0000313" key="2">
    <source>
        <dbReference type="EMBL" id="KAK1657171.1"/>
    </source>
</evidence>
<gene>
    <name evidence="2" type="ORF">BDP55DRAFT_686503</name>
</gene>
<name>A0AAJ0A620_9PEZI</name>
<proteinExistence type="predicted"/>
<protein>
    <recommendedName>
        <fullName evidence="4">Secreted protein</fullName>
    </recommendedName>
</protein>
<accession>A0AAJ0A620</accession>
<evidence type="ECO:0000313" key="3">
    <source>
        <dbReference type="Proteomes" id="UP001224890"/>
    </source>
</evidence>
<evidence type="ECO:0008006" key="4">
    <source>
        <dbReference type="Google" id="ProtNLM"/>
    </source>
</evidence>
<feature type="signal peptide" evidence="1">
    <location>
        <begin position="1"/>
        <end position="20"/>
    </location>
</feature>
<dbReference type="RefSeq" id="XP_060421935.1">
    <property type="nucleotide sequence ID" value="XM_060576516.1"/>
</dbReference>
<sequence>MRFCSLAGWWAVSSIRHTVAFPSRLFQAMFVKHWAQLPWFRSLLPIRRRSAGGQITNRQLGSLDLPSLFENKQI</sequence>
<evidence type="ECO:0000256" key="1">
    <source>
        <dbReference type="SAM" id="SignalP"/>
    </source>
</evidence>